<feature type="repeat" description="PPR" evidence="2">
    <location>
        <begin position="607"/>
        <end position="641"/>
    </location>
</feature>
<evidence type="ECO:0000256" key="1">
    <source>
        <dbReference type="ARBA" id="ARBA00022737"/>
    </source>
</evidence>
<dbReference type="AlphaFoldDB" id="A0AAV9ISJ5"/>
<dbReference type="SUPFAM" id="SSF48452">
    <property type="entry name" value="TPR-like"/>
    <property type="match status" value="1"/>
</dbReference>
<comment type="caution">
    <text evidence="4">The sequence shown here is derived from an EMBL/GenBank/DDBJ whole genome shotgun (WGS) entry which is preliminary data.</text>
</comment>
<sequence length="853" mass="93516">MGVPGVVGDEVRWRMPRPGVPSQSRWRTAGKCEKSANRPARTLRKEASADGAVLWEVSALVRVQAGRRSSSPEWRGCTATRSSCGFVANALDTPKCRADARVCGRPAASWWTGNSRPIAGWPRAIRVVEGSLAAHASPTATTPYGVEMHRLGSARHISRHRQAVCRCRLFLPGHFRRYRPSSLRTLRACEPPMPQSADVAAAMESSTAATGDRATESNPSELQVADSARGWFGSLRTSIYRMQCRDDVKRTRSVLQHGLSRGWPLPAALLNALMARCLSMGEAEAALRFFDEFATACSEGPTVECHTTRITAYGHLGRPQEALRVFQELRQAAREQRHCDDGGHAGDTAEDDHTAGVDVEPAAAAATPAATDGTPAARPPTDHRERRQPADGRTASAETALKATPVDARRDSTVSDDPHRSTAHGSARAIAPNANTYNAVIAACLSAGKWNTAQSLLRQMVDEDHLAPNDVTYNTILNWHARTGDVDSMEQVRQRMRQAGCQPSLVTYSTLIKGYARARQMDRARATMEEALSRRDLQPDARLFNTLIDGYVSCLHWEAAVEVLNEMMARGVPPDPHTYTQVLKVCVRAGRLDRAERLLERIPPPWPLHVYTLMISAYGAAGRLGSALATARRMRADGVPENEVSYAACMGACLNAHEPELALSTYERMRREQPDLRPDVVLFTLCIRAHGLRGRVDECLHIYDAMCRARIWPNVVTHNALIEASVRAGAAGSACRSLKRLLRSTHSPDRHTYAALLCACLPDARQQLNFLARAWDALRQARRNPTGHLYIAVLQLSMFMREYALAERVLADRLAGAVSVGKQHEEEARAYESVLVATVDNALGRPTPPSPGA</sequence>
<feature type="compositionally biased region" description="Low complexity" evidence="3">
    <location>
        <begin position="364"/>
        <end position="376"/>
    </location>
</feature>
<dbReference type="Pfam" id="PF01535">
    <property type="entry name" value="PPR"/>
    <property type="match status" value="3"/>
</dbReference>
<evidence type="ECO:0008006" key="6">
    <source>
        <dbReference type="Google" id="ProtNLM"/>
    </source>
</evidence>
<dbReference type="PANTHER" id="PTHR47447">
    <property type="entry name" value="OS03G0856100 PROTEIN"/>
    <property type="match status" value="1"/>
</dbReference>
<dbReference type="NCBIfam" id="TIGR00756">
    <property type="entry name" value="PPR"/>
    <property type="match status" value="4"/>
</dbReference>
<name>A0AAV9ISJ5_CYACA</name>
<organism evidence="4 5">
    <name type="scientific">Cyanidium caldarium</name>
    <name type="common">Red alga</name>
    <dbReference type="NCBI Taxonomy" id="2771"/>
    <lineage>
        <taxon>Eukaryota</taxon>
        <taxon>Rhodophyta</taxon>
        <taxon>Bangiophyceae</taxon>
        <taxon>Cyanidiales</taxon>
        <taxon>Cyanidiaceae</taxon>
        <taxon>Cyanidium</taxon>
    </lineage>
</organism>
<feature type="region of interest" description="Disordered" evidence="3">
    <location>
        <begin position="1"/>
        <end position="43"/>
    </location>
</feature>
<feature type="compositionally biased region" description="Basic and acidic residues" evidence="3">
    <location>
        <begin position="334"/>
        <end position="344"/>
    </location>
</feature>
<evidence type="ECO:0000256" key="3">
    <source>
        <dbReference type="SAM" id="MobiDB-lite"/>
    </source>
</evidence>
<feature type="compositionally biased region" description="Basic and acidic residues" evidence="3">
    <location>
        <begin position="407"/>
        <end position="420"/>
    </location>
</feature>
<dbReference type="Proteomes" id="UP001301350">
    <property type="component" value="Unassembled WGS sequence"/>
</dbReference>
<feature type="compositionally biased region" description="Basic and acidic residues" evidence="3">
    <location>
        <begin position="380"/>
        <end position="390"/>
    </location>
</feature>
<keyword evidence="5" id="KW-1185">Reference proteome</keyword>
<reference evidence="4 5" key="1">
    <citation type="submission" date="2022-07" db="EMBL/GenBank/DDBJ databases">
        <title>Genome-wide signatures of adaptation to extreme environments.</title>
        <authorList>
            <person name="Cho C.H."/>
            <person name="Yoon H.S."/>
        </authorList>
    </citation>
    <scope>NUCLEOTIDE SEQUENCE [LARGE SCALE GENOMIC DNA]</scope>
    <source>
        <strain evidence="4 5">DBV 063 E5</strain>
    </source>
</reference>
<dbReference type="Gene3D" id="1.25.40.10">
    <property type="entry name" value="Tetratricopeptide repeat domain"/>
    <property type="match status" value="4"/>
</dbReference>
<dbReference type="EMBL" id="JANCYW010000003">
    <property type="protein sequence ID" value="KAK4534858.1"/>
    <property type="molecule type" value="Genomic_DNA"/>
</dbReference>
<dbReference type="PANTHER" id="PTHR47447:SF24">
    <property type="entry name" value="PENTATRICOPEPTIDE REPEAT-CONTAINING PROTEIN"/>
    <property type="match status" value="1"/>
</dbReference>
<dbReference type="Pfam" id="PF13812">
    <property type="entry name" value="PPR_3"/>
    <property type="match status" value="1"/>
</dbReference>
<feature type="repeat" description="PPR" evidence="2">
    <location>
        <begin position="433"/>
        <end position="467"/>
    </location>
</feature>
<feature type="repeat" description="PPR" evidence="2">
    <location>
        <begin position="469"/>
        <end position="503"/>
    </location>
</feature>
<feature type="repeat" description="PPR" evidence="2">
    <location>
        <begin position="504"/>
        <end position="539"/>
    </location>
</feature>
<dbReference type="PROSITE" id="PS51375">
    <property type="entry name" value="PPR"/>
    <property type="match status" value="5"/>
</dbReference>
<keyword evidence="1" id="KW-0677">Repeat</keyword>
<proteinExistence type="predicted"/>
<evidence type="ECO:0000256" key="2">
    <source>
        <dbReference type="PROSITE-ProRule" id="PRU00708"/>
    </source>
</evidence>
<feature type="region of interest" description="Disordered" evidence="3">
    <location>
        <begin position="364"/>
        <end position="428"/>
    </location>
</feature>
<gene>
    <name evidence="4" type="ORF">CDCA_CDCA03G0883</name>
</gene>
<evidence type="ECO:0000313" key="5">
    <source>
        <dbReference type="Proteomes" id="UP001301350"/>
    </source>
</evidence>
<protein>
    <recommendedName>
        <fullName evidence="6">Pentacotripeptide-repeat region of PRORP domain-containing protein</fullName>
    </recommendedName>
</protein>
<evidence type="ECO:0000313" key="4">
    <source>
        <dbReference type="EMBL" id="KAK4534858.1"/>
    </source>
</evidence>
<dbReference type="InterPro" id="IPR002885">
    <property type="entry name" value="PPR_rpt"/>
</dbReference>
<feature type="region of interest" description="Disordered" evidence="3">
    <location>
        <begin position="334"/>
        <end position="353"/>
    </location>
</feature>
<dbReference type="InterPro" id="IPR011990">
    <property type="entry name" value="TPR-like_helical_dom_sf"/>
</dbReference>
<dbReference type="Pfam" id="PF13041">
    <property type="entry name" value="PPR_2"/>
    <property type="match status" value="2"/>
</dbReference>
<accession>A0AAV9ISJ5</accession>
<feature type="repeat" description="PPR" evidence="2">
    <location>
        <begin position="540"/>
        <end position="574"/>
    </location>
</feature>